<dbReference type="RefSeq" id="XP_028280255.1">
    <property type="nucleotide sequence ID" value="XM_028424454.1"/>
</dbReference>
<dbReference type="GO" id="GO:0042110">
    <property type="term" value="P:T cell activation"/>
    <property type="evidence" value="ECO:0007669"/>
    <property type="project" value="TreeGrafter"/>
</dbReference>
<dbReference type="GO" id="GO:0035723">
    <property type="term" value="P:interleukin-15-mediated signaling pathway"/>
    <property type="evidence" value="ECO:0007669"/>
    <property type="project" value="TreeGrafter"/>
</dbReference>
<feature type="region of interest" description="Disordered" evidence="1">
    <location>
        <begin position="266"/>
        <end position="289"/>
    </location>
</feature>
<reference evidence="6" key="1">
    <citation type="submission" date="2025-08" db="UniProtKB">
        <authorList>
            <consortium name="RefSeq"/>
        </authorList>
    </citation>
    <scope>IDENTIFICATION</scope>
</reference>
<dbReference type="Gene3D" id="2.60.40.10">
    <property type="entry name" value="Immunoglobulins"/>
    <property type="match status" value="4"/>
</dbReference>
<keyword evidence="2" id="KW-1133">Transmembrane helix</keyword>
<dbReference type="Pfam" id="PF07686">
    <property type="entry name" value="V-set"/>
    <property type="match status" value="1"/>
</dbReference>
<accession>A0A6P7JTI8</accession>
<evidence type="ECO:0000313" key="6">
    <source>
        <dbReference type="RefSeq" id="XP_028280255.1"/>
    </source>
</evidence>
<dbReference type="PANTHER" id="PTHR11422">
    <property type="entry name" value="T-CELL SURFACE GLYCOPROTEIN CD4"/>
    <property type="match status" value="1"/>
</dbReference>
<dbReference type="InterPro" id="IPR007110">
    <property type="entry name" value="Ig-like_dom"/>
</dbReference>
<feature type="domain" description="Ig-like" evidence="4">
    <location>
        <begin position="327"/>
        <end position="384"/>
    </location>
</feature>
<dbReference type="GeneID" id="114447911"/>
<keyword evidence="2" id="KW-0812">Transmembrane</keyword>
<sequence length="474" mass="51910">MMLQCFLFGVISFIMTGARCEVAEVLAEAGSQAVLPCKCSILSTVSPAITWIKASTGTVWRKERNGLQFWGSSWLQTGSRVRCPHSQFERGDYSLQINSVRDEDGGLYTCRVDCGKQQVTDTFVRLRIIKVSVSPAVAIWGSSVSVTCSVTPWRTGASVQWKLNDSPFVSLTGTTKSEGQSVVKEKATDRLAGTWTCVVGYAGKEGRASAALSVQGIIQPSTDNTQVYAAVGSAVTLPCVFSSGLTPVNVVWERLTAESLLKSTPDHLPPSFSPSSAHPPMDKSVSSKEVGFEDAGRYRCAGSVDKQMLTRSMQLIIAKIVPSKKRDSVVLTCQLSDTSGVTKYDWVQVTYDLNGTESAVLVQEGMTLSISKVSEQSRGEWMCRFYGKQGILGNVTYQVHSMAGLSGQKSTDHSRNTATIAGLSFLLLLLLLILAQMYKNHQRRKRILPYPALETIVHTISNEREEREKHRVKK</sequence>
<dbReference type="Proteomes" id="UP000515145">
    <property type="component" value="Chromosome 16"/>
</dbReference>
<dbReference type="GO" id="GO:0070374">
    <property type="term" value="P:positive regulation of ERK1 and ERK2 cascade"/>
    <property type="evidence" value="ECO:0007669"/>
    <property type="project" value="TreeGrafter"/>
</dbReference>
<keyword evidence="5" id="KW-1185">Reference proteome</keyword>
<dbReference type="AlphaFoldDB" id="A0A6P7JTI8"/>
<dbReference type="GO" id="GO:1990782">
    <property type="term" value="F:protein tyrosine kinase binding"/>
    <property type="evidence" value="ECO:0007669"/>
    <property type="project" value="TreeGrafter"/>
</dbReference>
<dbReference type="PROSITE" id="PS50835">
    <property type="entry name" value="IG_LIKE"/>
    <property type="match status" value="4"/>
</dbReference>
<dbReference type="GO" id="GO:0042289">
    <property type="term" value="F:MHC class II protein binding"/>
    <property type="evidence" value="ECO:0007669"/>
    <property type="project" value="TreeGrafter"/>
</dbReference>
<evidence type="ECO:0000256" key="3">
    <source>
        <dbReference type="SAM" id="SignalP"/>
    </source>
</evidence>
<dbReference type="CTD" id="3902"/>
<dbReference type="InParanoid" id="A0A6P7JTI8"/>
<evidence type="ECO:0000256" key="2">
    <source>
        <dbReference type="SAM" id="Phobius"/>
    </source>
</evidence>
<dbReference type="SMART" id="SM00409">
    <property type="entry name" value="IG"/>
    <property type="match status" value="4"/>
</dbReference>
<gene>
    <name evidence="6" type="primary">lag3</name>
</gene>
<dbReference type="PANTHER" id="PTHR11422:SF12">
    <property type="entry name" value="MICROFIBRIL-ASSOCIATED GLYCOPROTEIN 3"/>
    <property type="match status" value="1"/>
</dbReference>
<dbReference type="GO" id="GO:0009897">
    <property type="term" value="C:external side of plasma membrane"/>
    <property type="evidence" value="ECO:0007669"/>
    <property type="project" value="TreeGrafter"/>
</dbReference>
<feature type="transmembrane region" description="Helical" evidence="2">
    <location>
        <begin position="418"/>
        <end position="438"/>
    </location>
</feature>
<proteinExistence type="predicted"/>
<protein>
    <submittedName>
        <fullName evidence="6">Lymphocyte activation gene 3 protein</fullName>
    </submittedName>
</protein>
<evidence type="ECO:0000256" key="1">
    <source>
        <dbReference type="SAM" id="MobiDB-lite"/>
    </source>
</evidence>
<evidence type="ECO:0000313" key="5">
    <source>
        <dbReference type="Proteomes" id="UP000515145"/>
    </source>
</evidence>
<feature type="signal peptide" evidence="3">
    <location>
        <begin position="1"/>
        <end position="20"/>
    </location>
</feature>
<keyword evidence="2" id="KW-0472">Membrane</keyword>
<dbReference type="InterPro" id="IPR013783">
    <property type="entry name" value="Ig-like_fold"/>
</dbReference>
<feature type="chain" id="PRO_5028095286" evidence="3">
    <location>
        <begin position="21"/>
        <end position="474"/>
    </location>
</feature>
<dbReference type="InterPro" id="IPR013106">
    <property type="entry name" value="Ig_V-set"/>
</dbReference>
<feature type="domain" description="Ig-like" evidence="4">
    <location>
        <begin position="30"/>
        <end position="120"/>
    </location>
</feature>
<feature type="domain" description="Ig-like" evidence="4">
    <location>
        <begin position="141"/>
        <end position="213"/>
    </location>
</feature>
<organism evidence="5 6">
    <name type="scientific">Parambassis ranga</name>
    <name type="common">Indian glassy fish</name>
    <dbReference type="NCBI Taxonomy" id="210632"/>
    <lineage>
        <taxon>Eukaryota</taxon>
        <taxon>Metazoa</taxon>
        <taxon>Chordata</taxon>
        <taxon>Craniata</taxon>
        <taxon>Vertebrata</taxon>
        <taxon>Euteleostomi</taxon>
        <taxon>Actinopterygii</taxon>
        <taxon>Neopterygii</taxon>
        <taxon>Teleostei</taxon>
        <taxon>Neoteleostei</taxon>
        <taxon>Acanthomorphata</taxon>
        <taxon>Ovalentaria</taxon>
        <taxon>Ambassidae</taxon>
        <taxon>Parambassis</taxon>
    </lineage>
</organism>
<name>A0A6P7JTI8_9TELE</name>
<dbReference type="InterPro" id="IPR003598">
    <property type="entry name" value="Ig_sub2"/>
</dbReference>
<dbReference type="SUPFAM" id="SSF48726">
    <property type="entry name" value="Immunoglobulin"/>
    <property type="match status" value="3"/>
</dbReference>
<dbReference type="InterPro" id="IPR003599">
    <property type="entry name" value="Ig_sub"/>
</dbReference>
<dbReference type="SMART" id="SM00408">
    <property type="entry name" value="IGc2"/>
    <property type="match status" value="2"/>
</dbReference>
<dbReference type="OrthoDB" id="9937043at2759"/>
<dbReference type="InterPro" id="IPR036179">
    <property type="entry name" value="Ig-like_dom_sf"/>
</dbReference>
<evidence type="ECO:0000259" key="4">
    <source>
        <dbReference type="PROSITE" id="PS50835"/>
    </source>
</evidence>
<keyword evidence="3" id="KW-0732">Signal</keyword>
<feature type="domain" description="Ig-like" evidence="4">
    <location>
        <begin position="220"/>
        <end position="310"/>
    </location>
</feature>
<dbReference type="GO" id="GO:0045121">
    <property type="term" value="C:membrane raft"/>
    <property type="evidence" value="ECO:0007669"/>
    <property type="project" value="TreeGrafter"/>
</dbReference>